<dbReference type="Proteomes" id="UP001216510">
    <property type="component" value="Chromosome"/>
</dbReference>
<dbReference type="EMBL" id="CP119083">
    <property type="protein sequence ID" value="WEF35251.1"/>
    <property type="molecule type" value="Genomic_DNA"/>
</dbReference>
<proteinExistence type="predicted"/>
<reference evidence="1 2" key="1">
    <citation type="submission" date="2023-02" db="EMBL/GenBank/DDBJ databases">
        <title>Gemone sequence of Telluria chitinolytica ACM 3522T.</title>
        <authorList>
            <person name="Frediansyah A."/>
            <person name="Miess H."/>
            <person name="Gross H."/>
        </authorList>
    </citation>
    <scope>NUCLEOTIDE SEQUENCE [LARGE SCALE GENOMIC DNA]</scope>
    <source>
        <strain evidence="1 2">ACM 3522</strain>
    </source>
</reference>
<evidence type="ECO:0000313" key="2">
    <source>
        <dbReference type="Proteomes" id="UP001216510"/>
    </source>
</evidence>
<name>A0ABY8BH32_9BURK</name>
<dbReference type="RefSeq" id="WP_277417917.1">
    <property type="nucleotide sequence ID" value="NZ_CP119083.1"/>
</dbReference>
<protein>
    <submittedName>
        <fullName evidence="1">Uncharacterized protein</fullName>
    </submittedName>
</protein>
<evidence type="ECO:0000313" key="1">
    <source>
        <dbReference type="EMBL" id="WEF35251.1"/>
    </source>
</evidence>
<gene>
    <name evidence="1" type="ORF">PX653_10990</name>
</gene>
<organism evidence="1 2">
    <name type="scientific">Pseudoduganella chitinolytica</name>
    <dbReference type="NCBI Taxonomy" id="34070"/>
    <lineage>
        <taxon>Bacteria</taxon>
        <taxon>Pseudomonadati</taxon>
        <taxon>Pseudomonadota</taxon>
        <taxon>Betaproteobacteria</taxon>
        <taxon>Burkholderiales</taxon>
        <taxon>Oxalobacteraceae</taxon>
        <taxon>Telluria group</taxon>
        <taxon>Pseudoduganella</taxon>
    </lineage>
</organism>
<accession>A0ABY8BH32</accession>
<sequence length="97" mass="10592">MLYIISELGADERFADLAALGRRADELIRETGDVTQGVAYEWADETALDDPEDVPPPAAMLTRVEGRWVRRPIVATPTDDGQFALEFGDPAEATDNG</sequence>
<keyword evidence="2" id="KW-1185">Reference proteome</keyword>